<protein>
    <submittedName>
        <fullName evidence="2">Uncharacterized protein</fullName>
    </submittedName>
</protein>
<dbReference type="AlphaFoldDB" id="G9ZH98"/>
<dbReference type="STRING" id="797473.HMPREF9080_02155"/>
<dbReference type="HOGENOM" id="CLU_2680925_0_0_6"/>
<evidence type="ECO:0000313" key="2">
    <source>
        <dbReference type="EMBL" id="EHM52745.1"/>
    </source>
</evidence>
<accession>G9ZH98</accession>
<feature type="compositionally biased region" description="Basic and acidic residues" evidence="1">
    <location>
        <begin position="11"/>
        <end position="24"/>
    </location>
</feature>
<evidence type="ECO:0000313" key="3">
    <source>
        <dbReference type="Proteomes" id="UP000004750"/>
    </source>
</evidence>
<organism evidence="2 3">
    <name type="scientific">Cardiobacterium valvarum F0432</name>
    <dbReference type="NCBI Taxonomy" id="797473"/>
    <lineage>
        <taxon>Bacteria</taxon>
        <taxon>Pseudomonadati</taxon>
        <taxon>Pseudomonadota</taxon>
        <taxon>Gammaproteobacteria</taxon>
        <taxon>Cardiobacteriales</taxon>
        <taxon>Cardiobacteriaceae</taxon>
        <taxon>Cardiobacterium</taxon>
    </lineage>
</organism>
<sequence>MAALPSARSDAQPERNHITADRRPSGSSQTASRHHPAVESQASKRNKCQGFFILETLQQRLCISRSAIARANGA</sequence>
<dbReference type="Proteomes" id="UP000004750">
    <property type="component" value="Unassembled WGS sequence"/>
</dbReference>
<reference evidence="2 3" key="1">
    <citation type="submission" date="2011-08" db="EMBL/GenBank/DDBJ databases">
        <authorList>
            <person name="Weinstock G."/>
            <person name="Sodergren E."/>
            <person name="Clifton S."/>
            <person name="Fulton L."/>
            <person name="Fulton B."/>
            <person name="Courtney L."/>
            <person name="Fronick C."/>
            <person name="Harrison M."/>
            <person name="Strong C."/>
            <person name="Farmer C."/>
            <person name="Delahaunty K."/>
            <person name="Markovic C."/>
            <person name="Hall O."/>
            <person name="Minx P."/>
            <person name="Tomlinson C."/>
            <person name="Mitreva M."/>
            <person name="Hou S."/>
            <person name="Chen J."/>
            <person name="Wollam A."/>
            <person name="Pepin K.H."/>
            <person name="Johnson M."/>
            <person name="Bhonagiri V."/>
            <person name="Zhang X."/>
            <person name="Suruliraj S."/>
            <person name="Warren W."/>
            <person name="Chinwalla A."/>
            <person name="Mardis E.R."/>
            <person name="Wilson R.K."/>
        </authorList>
    </citation>
    <scope>NUCLEOTIDE SEQUENCE [LARGE SCALE GENOMIC DNA]</scope>
    <source>
        <strain evidence="2 3">F0432</strain>
    </source>
</reference>
<dbReference type="EMBL" id="AGCM01000124">
    <property type="protein sequence ID" value="EHM52745.1"/>
    <property type="molecule type" value="Genomic_DNA"/>
</dbReference>
<proteinExistence type="predicted"/>
<comment type="caution">
    <text evidence="2">The sequence shown here is derived from an EMBL/GenBank/DDBJ whole genome shotgun (WGS) entry which is preliminary data.</text>
</comment>
<evidence type="ECO:0000256" key="1">
    <source>
        <dbReference type="SAM" id="MobiDB-lite"/>
    </source>
</evidence>
<feature type="region of interest" description="Disordered" evidence="1">
    <location>
        <begin position="1"/>
        <end position="44"/>
    </location>
</feature>
<name>G9ZH98_9GAMM</name>
<gene>
    <name evidence="2" type="ORF">HMPREF9080_02155</name>
</gene>